<gene>
    <name evidence="1" type="ORF">LTR37_001583</name>
</gene>
<dbReference type="EMBL" id="JAUTXU010000008">
    <property type="protein sequence ID" value="KAK3723702.1"/>
    <property type="molecule type" value="Genomic_DNA"/>
</dbReference>
<evidence type="ECO:0000313" key="1">
    <source>
        <dbReference type="EMBL" id="KAK3723702.1"/>
    </source>
</evidence>
<comment type="caution">
    <text evidence="1">The sequence shown here is derived from an EMBL/GenBank/DDBJ whole genome shotgun (WGS) entry which is preliminary data.</text>
</comment>
<dbReference type="Proteomes" id="UP001281147">
    <property type="component" value="Unassembled WGS sequence"/>
</dbReference>
<keyword evidence="2" id="KW-1185">Reference proteome</keyword>
<reference evidence="1" key="1">
    <citation type="submission" date="2023-07" db="EMBL/GenBank/DDBJ databases">
        <title>Black Yeasts Isolated from many extreme environments.</title>
        <authorList>
            <person name="Coleine C."/>
            <person name="Stajich J.E."/>
            <person name="Selbmann L."/>
        </authorList>
    </citation>
    <scope>NUCLEOTIDE SEQUENCE</scope>
    <source>
        <strain evidence="1">CCFEE 5714</strain>
    </source>
</reference>
<name>A0ACC3NW55_9PEZI</name>
<proteinExistence type="predicted"/>
<accession>A0ACC3NW55</accession>
<evidence type="ECO:0000313" key="2">
    <source>
        <dbReference type="Proteomes" id="UP001281147"/>
    </source>
</evidence>
<protein>
    <submittedName>
        <fullName evidence="1">Uncharacterized protein</fullName>
    </submittedName>
</protein>
<organism evidence="1 2">
    <name type="scientific">Vermiconidia calcicola</name>
    <dbReference type="NCBI Taxonomy" id="1690605"/>
    <lineage>
        <taxon>Eukaryota</taxon>
        <taxon>Fungi</taxon>
        <taxon>Dikarya</taxon>
        <taxon>Ascomycota</taxon>
        <taxon>Pezizomycotina</taxon>
        <taxon>Dothideomycetes</taxon>
        <taxon>Dothideomycetidae</taxon>
        <taxon>Mycosphaerellales</taxon>
        <taxon>Extremaceae</taxon>
        <taxon>Vermiconidia</taxon>
    </lineage>
</organism>
<sequence>MAEEKQRPNAAKTTREHMAQAARAKSESEHCTLMPSKMIRRMKTSLSEAGVDVPYSVIEWDIPVMEQRDYTEEDVSGAR</sequence>